<sequence length="266" mass="31121">MSKKKVFDEAVKFYSELSSEFKGKSGQPNLEQCGNILSKLKILITQLNFLPIEESSNCQKEMTLARDVIELGALYSIATRDIPAFRKYMNQLKAYYFDYKDLPKSFFRSQLLGLNLLCLLAQNQVSDFHSEIERLTYDEMQNDLYIKHPIKIEQYLMEGNYNKLFLAKSNIPSESYSYFIEILLLTVKKEIASCLEKAYRDISTSEAQRLLHFSSQKELQEFSENRKWDFDSKIISFPREETKDSIPAKEVTKMMLDYACELEMII</sequence>
<evidence type="ECO:0000313" key="8">
    <source>
        <dbReference type="Proteomes" id="UP000001307"/>
    </source>
</evidence>
<reference evidence="7" key="1">
    <citation type="journal article" date="2010" name="Science">
        <title>Plasticity of animal genome architecture unmasked by rapid evolution of a pelagic tunicate.</title>
        <authorList>
            <person name="Denoeud F."/>
            <person name="Henriet S."/>
            <person name="Mungpakdee S."/>
            <person name="Aury J.M."/>
            <person name="Da Silva C."/>
            <person name="Brinkmann H."/>
            <person name="Mikhaleva J."/>
            <person name="Olsen L.C."/>
            <person name="Jubin C."/>
            <person name="Canestro C."/>
            <person name="Bouquet J.M."/>
            <person name="Danks G."/>
            <person name="Poulain J."/>
            <person name="Campsteijn C."/>
            <person name="Adamski M."/>
            <person name="Cross I."/>
            <person name="Yadetie F."/>
            <person name="Muffato M."/>
            <person name="Louis A."/>
            <person name="Butcher S."/>
            <person name="Tsagkogeorga G."/>
            <person name="Konrad A."/>
            <person name="Singh S."/>
            <person name="Jensen M.F."/>
            <person name="Cong E.H."/>
            <person name="Eikeseth-Otteraa H."/>
            <person name="Noel B."/>
            <person name="Anthouard V."/>
            <person name="Porcel B.M."/>
            <person name="Kachouri-Lafond R."/>
            <person name="Nishino A."/>
            <person name="Ugolini M."/>
            <person name="Chourrout P."/>
            <person name="Nishida H."/>
            <person name="Aasland R."/>
            <person name="Huzurbazar S."/>
            <person name="Westhof E."/>
            <person name="Delsuc F."/>
            <person name="Lehrach H."/>
            <person name="Reinhardt R."/>
            <person name="Weissenbach J."/>
            <person name="Roy S.W."/>
            <person name="Artiguenave F."/>
            <person name="Postlethwait J.H."/>
            <person name="Manak J.R."/>
            <person name="Thompson E.M."/>
            <person name="Jaillon O."/>
            <person name="Du Pasquier L."/>
            <person name="Boudinot P."/>
            <person name="Liberles D.A."/>
            <person name="Volff J.N."/>
            <person name="Philippe H."/>
            <person name="Lenhard B."/>
            <person name="Roest Crollius H."/>
            <person name="Wincker P."/>
            <person name="Chourrout D."/>
        </authorList>
    </citation>
    <scope>NUCLEOTIDE SEQUENCE [LARGE SCALE GENOMIC DNA]</scope>
</reference>
<comment type="subunit">
    <text evidence="4">Component of the 19S proteasome regulatory particle complex. The 26S proteasome consists of a 20S core particle (CP) and two 19S regulatory subunits (RP). The regulatory particle is made of a lid composed of 9 subunits including PSMD8, a base containing 6 ATPases and few additional components. Interacts with DDI2. Interacts with TASOR.</text>
</comment>
<dbReference type="PANTHER" id="PTHR12387:SF0">
    <property type="entry name" value="26S PROTEASOME NON-ATPASE REGULATORY SUBUNIT 8"/>
    <property type="match status" value="1"/>
</dbReference>
<gene>
    <name evidence="7" type="ORF">GSOID_T00015514001</name>
</gene>
<dbReference type="GO" id="GO:0043161">
    <property type="term" value="P:proteasome-mediated ubiquitin-dependent protein catabolic process"/>
    <property type="evidence" value="ECO:0007669"/>
    <property type="project" value="TreeGrafter"/>
</dbReference>
<feature type="domain" description="PCI" evidence="6">
    <location>
        <begin position="83"/>
        <end position="253"/>
    </location>
</feature>
<proteinExistence type="inferred from homology"/>
<evidence type="ECO:0000256" key="3">
    <source>
        <dbReference type="ARBA" id="ARBA00022942"/>
    </source>
</evidence>
<organism evidence="7">
    <name type="scientific">Oikopleura dioica</name>
    <name type="common">Tunicate</name>
    <dbReference type="NCBI Taxonomy" id="34765"/>
    <lineage>
        <taxon>Eukaryota</taxon>
        <taxon>Metazoa</taxon>
        <taxon>Chordata</taxon>
        <taxon>Tunicata</taxon>
        <taxon>Appendicularia</taxon>
        <taxon>Copelata</taxon>
        <taxon>Oikopleuridae</taxon>
        <taxon>Oikopleura</taxon>
    </lineage>
</organism>
<evidence type="ECO:0000256" key="4">
    <source>
        <dbReference type="ARBA" id="ARBA00062283"/>
    </source>
</evidence>
<dbReference type="GO" id="GO:0005634">
    <property type="term" value="C:nucleus"/>
    <property type="evidence" value="ECO:0007669"/>
    <property type="project" value="TreeGrafter"/>
</dbReference>
<comment type="similarity">
    <text evidence="1">Belongs to the proteasome subunit S14 family.</text>
</comment>
<dbReference type="EMBL" id="FN653080">
    <property type="protein sequence ID" value="CBY11261.1"/>
    <property type="molecule type" value="Genomic_DNA"/>
</dbReference>
<name>E4XMW5_OIKDI</name>
<evidence type="ECO:0000256" key="1">
    <source>
        <dbReference type="ARBA" id="ARBA00009627"/>
    </source>
</evidence>
<dbReference type="FunCoup" id="E4XMW5">
    <property type="interactions" value="797"/>
</dbReference>
<dbReference type="GO" id="GO:0008541">
    <property type="term" value="C:proteasome regulatory particle, lid subcomplex"/>
    <property type="evidence" value="ECO:0007669"/>
    <property type="project" value="TreeGrafter"/>
</dbReference>
<keyword evidence="3" id="KW-0647">Proteasome</keyword>
<dbReference type="FunFam" id="1.25.40.990:FF:000001">
    <property type="entry name" value="26S proteasome non-ATPase regulatory subunit"/>
    <property type="match status" value="1"/>
</dbReference>
<keyword evidence="8" id="KW-1185">Reference proteome</keyword>
<dbReference type="InterPro" id="IPR033464">
    <property type="entry name" value="CSN8_PSD8_EIF3K"/>
</dbReference>
<accession>E4XMW5</accession>
<dbReference type="AlphaFoldDB" id="E4XMW5"/>
<evidence type="ECO:0000259" key="6">
    <source>
        <dbReference type="PROSITE" id="PS50250"/>
    </source>
</evidence>
<dbReference type="PANTHER" id="PTHR12387">
    <property type="entry name" value="26S PROTEASOME NON-ATPASE REGULATORY SUBUNIT 8"/>
    <property type="match status" value="1"/>
</dbReference>
<dbReference type="InterPro" id="IPR000717">
    <property type="entry name" value="PCI_dom"/>
</dbReference>
<dbReference type="Proteomes" id="UP000001307">
    <property type="component" value="Unassembled WGS sequence"/>
</dbReference>
<dbReference type="InterPro" id="IPR006746">
    <property type="entry name" value="26S_Psome_Rpn12"/>
</dbReference>
<evidence type="ECO:0000256" key="2">
    <source>
        <dbReference type="ARBA" id="ARBA00014939"/>
    </source>
</evidence>
<dbReference type="OrthoDB" id="409122at2759"/>
<evidence type="ECO:0000313" key="7">
    <source>
        <dbReference type="EMBL" id="CBY11261.1"/>
    </source>
</evidence>
<evidence type="ECO:0000256" key="5">
    <source>
        <dbReference type="ARBA" id="ARBA00078986"/>
    </source>
</evidence>
<dbReference type="GO" id="GO:0005829">
    <property type="term" value="C:cytosol"/>
    <property type="evidence" value="ECO:0007669"/>
    <property type="project" value="TreeGrafter"/>
</dbReference>
<dbReference type="Pfam" id="PF10075">
    <property type="entry name" value="CSN8_PSD8_EIF3K"/>
    <property type="match status" value="1"/>
</dbReference>
<protein>
    <recommendedName>
        <fullName evidence="2">26S proteasome non-ATPase regulatory subunit 8</fullName>
    </recommendedName>
    <alternativeName>
        <fullName evidence="5">26S proteasome regulatory subunit RPN12</fullName>
    </alternativeName>
</protein>
<dbReference type="InParanoid" id="E4XMW5"/>
<dbReference type="Gene3D" id="1.25.40.990">
    <property type="match status" value="1"/>
</dbReference>
<dbReference type="PROSITE" id="PS50250">
    <property type="entry name" value="PCI"/>
    <property type="match status" value="1"/>
</dbReference>